<evidence type="ECO:0000256" key="1">
    <source>
        <dbReference type="ARBA" id="ARBA00022723"/>
    </source>
</evidence>
<protein>
    <submittedName>
        <fullName evidence="4">M20/M25/M40 family metallo-hydrolase</fullName>
    </submittedName>
</protein>
<name>A0A5B9EGD8_9BACT</name>
<dbReference type="PANTHER" id="PTHR43808">
    <property type="entry name" value="ACETYLORNITHINE DEACETYLASE"/>
    <property type="match status" value="1"/>
</dbReference>
<proteinExistence type="predicted"/>
<dbReference type="RefSeq" id="WP_147648324.1">
    <property type="nucleotide sequence ID" value="NZ_CP042806.1"/>
</dbReference>
<dbReference type="OrthoDB" id="9783294at2"/>
<keyword evidence="1" id="KW-0479">Metal-binding</keyword>
<gene>
    <name evidence="4" type="ORF">FTW19_14655</name>
</gene>
<dbReference type="Pfam" id="PF01546">
    <property type="entry name" value="Peptidase_M20"/>
    <property type="match status" value="1"/>
</dbReference>
<keyword evidence="5" id="KW-1185">Reference proteome</keyword>
<evidence type="ECO:0000313" key="4">
    <source>
        <dbReference type="EMBL" id="QEE29126.1"/>
    </source>
</evidence>
<sequence length="398" mass="43036">MRANQRITELAGLRGVHAAFQWLHLQEQRLLAWQMEMLRIPAPPYKEEQRAAWVRDRFAELGLEQIQIDAEGNVLGELPGKVRNGPITMLSAHLDTIFPDEMLPEPRLEEGRVYAPGAADNVAGLTGLLAVAAAMKAAQLIPGHTILFAANVGEEAEGNLRGMRHLFFRSEYAGRIRSTICLEGAGTENVVVGAIGSRRLQATVTGPGGHSWTEAGAPNPIVVLSKAIAAMERIELPRQPRTTWNIGRIEGGMSVTSVPERASCLIDLRSVDIDQLISLEVQVHRALEDAVLEANDDAGDRRLSLQVATIGDRPAGALSKEAALLETIHAVDRHLRLRTELRIGSTDANVPLALGREAIAVGAGGIAGGIHTHGEWFDPAGRELALRRVLLILLDAAR</sequence>
<feature type="domain" description="Peptidase M20 dimerisation" evidence="3">
    <location>
        <begin position="196"/>
        <end position="291"/>
    </location>
</feature>
<organism evidence="4 5">
    <name type="scientific">Terriglobus albidus</name>
    <dbReference type="NCBI Taxonomy" id="1592106"/>
    <lineage>
        <taxon>Bacteria</taxon>
        <taxon>Pseudomonadati</taxon>
        <taxon>Acidobacteriota</taxon>
        <taxon>Terriglobia</taxon>
        <taxon>Terriglobales</taxon>
        <taxon>Acidobacteriaceae</taxon>
        <taxon>Terriglobus</taxon>
    </lineage>
</organism>
<dbReference type="AlphaFoldDB" id="A0A5B9EGD8"/>
<keyword evidence="2 4" id="KW-0378">Hydrolase</keyword>
<dbReference type="PANTHER" id="PTHR43808:SF17">
    <property type="entry name" value="PEPTIDASE M20"/>
    <property type="match status" value="1"/>
</dbReference>
<dbReference type="Gene3D" id="3.30.70.360">
    <property type="match status" value="1"/>
</dbReference>
<evidence type="ECO:0000259" key="3">
    <source>
        <dbReference type="Pfam" id="PF07687"/>
    </source>
</evidence>
<dbReference type="InterPro" id="IPR002933">
    <property type="entry name" value="Peptidase_M20"/>
</dbReference>
<dbReference type="Proteomes" id="UP000321820">
    <property type="component" value="Chromosome"/>
</dbReference>
<dbReference type="InterPro" id="IPR036264">
    <property type="entry name" value="Bact_exopeptidase_dim_dom"/>
</dbReference>
<reference evidence="4 5" key="1">
    <citation type="submission" date="2019-08" db="EMBL/GenBank/DDBJ databases">
        <title>Complete genome sequence of Terriglobus albidus strain ORNL.</title>
        <authorList>
            <person name="Podar M."/>
        </authorList>
    </citation>
    <scope>NUCLEOTIDE SEQUENCE [LARGE SCALE GENOMIC DNA]</scope>
    <source>
        <strain evidence="4 5">ORNL</strain>
    </source>
</reference>
<dbReference type="EMBL" id="CP042806">
    <property type="protein sequence ID" value="QEE29126.1"/>
    <property type="molecule type" value="Genomic_DNA"/>
</dbReference>
<dbReference type="Pfam" id="PF07687">
    <property type="entry name" value="M20_dimer"/>
    <property type="match status" value="1"/>
</dbReference>
<dbReference type="Gene3D" id="3.40.630.10">
    <property type="entry name" value="Zn peptidases"/>
    <property type="match status" value="1"/>
</dbReference>
<evidence type="ECO:0000313" key="5">
    <source>
        <dbReference type="Proteomes" id="UP000321820"/>
    </source>
</evidence>
<dbReference type="GO" id="GO:0016787">
    <property type="term" value="F:hydrolase activity"/>
    <property type="evidence" value="ECO:0007669"/>
    <property type="project" value="UniProtKB-KW"/>
</dbReference>
<evidence type="ECO:0000256" key="2">
    <source>
        <dbReference type="ARBA" id="ARBA00022801"/>
    </source>
</evidence>
<dbReference type="GO" id="GO:0046872">
    <property type="term" value="F:metal ion binding"/>
    <property type="evidence" value="ECO:0007669"/>
    <property type="project" value="UniProtKB-KW"/>
</dbReference>
<dbReference type="KEGG" id="talb:FTW19_14655"/>
<dbReference type="SUPFAM" id="SSF53187">
    <property type="entry name" value="Zn-dependent exopeptidases"/>
    <property type="match status" value="1"/>
</dbReference>
<dbReference type="InterPro" id="IPR011650">
    <property type="entry name" value="Peptidase_M20_dimer"/>
</dbReference>
<dbReference type="SUPFAM" id="SSF55031">
    <property type="entry name" value="Bacterial exopeptidase dimerisation domain"/>
    <property type="match status" value="1"/>
</dbReference>
<accession>A0A5B9EGD8</accession>
<dbReference type="InterPro" id="IPR050072">
    <property type="entry name" value="Peptidase_M20A"/>
</dbReference>